<reference evidence="2" key="2">
    <citation type="journal article" date="2021" name="PeerJ">
        <title>Extensive microbial diversity within the chicken gut microbiome revealed by metagenomics and culture.</title>
        <authorList>
            <person name="Gilroy R."/>
            <person name="Ravi A."/>
            <person name="Getino M."/>
            <person name="Pursley I."/>
            <person name="Horton D.L."/>
            <person name="Alikhan N.F."/>
            <person name="Baker D."/>
            <person name="Gharbi K."/>
            <person name="Hall N."/>
            <person name="Watson M."/>
            <person name="Adriaenssens E.M."/>
            <person name="Foster-Nyarko E."/>
            <person name="Jarju S."/>
            <person name="Secka A."/>
            <person name="Antonio M."/>
            <person name="Oren A."/>
            <person name="Chaudhuri R.R."/>
            <person name="La Ragione R."/>
            <person name="Hildebrand F."/>
            <person name="Pallen M.J."/>
        </authorList>
    </citation>
    <scope>NUCLEOTIDE SEQUENCE</scope>
    <source>
        <strain evidence="2">USAMLcec12-2067</strain>
    </source>
</reference>
<dbReference type="EMBL" id="PPEL01000015">
    <property type="protein sequence ID" value="PNV65849.1"/>
    <property type="molecule type" value="Genomic_DNA"/>
</dbReference>
<dbReference type="InterPro" id="IPR007712">
    <property type="entry name" value="RelE/ParE_toxin"/>
</dbReference>
<keyword evidence="1" id="KW-1277">Toxin-antitoxin system</keyword>
<dbReference type="EMBL" id="DYZL01000142">
    <property type="protein sequence ID" value="HJH43509.1"/>
    <property type="molecule type" value="Genomic_DNA"/>
</dbReference>
<dbReference type="RefSeq" id="WP_087195507.1">
    <property type="nucleotide sequence ID" value="NZ_PPEL01000015.1"/>
</dbReference>
<evidence type="ECO:0000313" key="2">
    <source>
        <dbReference type="EMBL" id="HJH43509.1"/>
    </source>
</evidence>
<sequence length="106" mass="12537">MHYEVEFEHGALLDLKEATFYEVQFVFSVDKAKERMHDVMERLNEDLSIMPARNPEKPYGFTESLRRKLVVGKYAAFYWIDESEGIVHVERILHSKADFSRIHFGN</sequence>
<dbReference type="Proteomes" id="UP000236488">
    <property type="component" value="Unassembled WGS sequence"/>
</dbReference>
<protein>
    <submittedName>
        <fullName evidence="3">Type II toxin-antitoxin system RelE/ParE family toxin</fullName>
    </submittedName>
</protein>
<proteinExistence type="predicted"/>
<dbReference type="Proteomes" id="UP000789325">
    <property type="component" value="Unassembled WGS sequence"/>
</dbReference>
<accession>A0A2K2U6F1</accession>
<dbReference type="SUPFAM" id="SSF143011">
    <property type="entry name" value="RelE-like"/>
    <property type="match status" value="1"/>
</dbReference>
<evidence type="ECO:0000313" key="3">
    <source>
        <dbReference type="EMBL" id="PNV65849.1"/>
    </source>
</evidence>
<name>A0A2K2U6F1_9ACTN</name>
<organism evidence="3 4">
    <name type="scientific">Rubneribacter badeniensis</name>
    <dbReference type="NCBI Taxonomy" id="2070688"/>
    <lineage>
        <taxon>Bacteria</taxon>
        <taxon>Bacillati</taxon>
        <taxon>Actinomycetota</taxon>
        <taxon>Coriobacteriia</taxon>
        <taxon>Eggerthellales</taxon>
        <taxon>Eggerthellaceae</taxon>
        <taxon>Rubneribacter</taxon>
    </lineage>
</organism>
<keyword evidence="4" id="KW-1185">Reference proteome</keyword>
<gene>
    <name evidence="3" type="ORF">C2L80_04415</name>
    <name evidence="2" type="ORF">K8V16_06905</name>
</gene>
<evidence type="ECO:0000256" key="1">
    <source>
        <dbReference type="ARBA" id="ARBA00022649"/>
    </source>
</evidence>
<comment type="caution">
    <text evidence="3">The sequence shown here is derived from an EMBL/GenBank/DDBJ whole genome shotgun (WGS) entry which is preliminary data.</text>
</comment>
<reference evidence="3 4" key="1">
    <citation type="journal article" date="2018" name="Int. J. Syst. Evol. Microbiol.">
        <title>Rubneribacter badeniensis gen. nov., sp. nov. and Enteroscipio rubneri gen. nov., sp. nov., new members of the Eggerthellaceae isolated from human faeces.</title>
        <authorList>
            <person name="Danylec N."/>
            <person name="Gobl A."/>
            <person name="Stoll D.A."/>
            <person name="Hetzer B."/>
            <person name="Kulling S.E."/>
            <person name="Huch M."/>
        </authorList>
    </citation>
    <scope>NUCLEOTIDE SEQUENCE [LARGE SCALE GENOMIC DNA]</scope>
    <source>
        <strain evidence="3 4">ResAG-85</strain>
    </source>
</reference>
<reference evidence="2" key="3">
    <citation type="submission" date="2021-09" db="EMBL/GenBank/DDBJ databases">
        <authorList>
            <person name="Gilroy R."/>
        </authorList>
    </citation>
    <scope>NUCLEOTIDE SEQUENCE</scope>
    <source>
        <strain evidence="2">USAMLcec12-2067</strain>
    </source>
</reference>
<dbReference type="InterPro" id="IPR035093">
    <property type="entry name" value="RelE/ParE_toxin_dom_sf"/>
</dbReference>
<dbReference type="Pfam" id="PF05016">
    <property type="entry name" value="ParE_toxin"/>
    <property type="match status" value="1"/>
</dbReference>
<evidence type="ECO:0000313" key="4">
    <source>
        <dbReference type="Proteomes" id="UP000236488"/>
    </source>
</evidence>
<dbReference type="AlphaFoldDB" id="A0A2K2U6F1"/>
<dbReference type="Gene3D" id="3.30.2310.20">
    <property type="entry name" value="RelE-like"/>
    <property type="match status" value="1"/>
</dbReference>